<evidence type="ECO:0000256" key="1">
    <source>
        <dbReference type="ARBA" id="ARBA00003566"/>
    </source>
</evidence>
<dbReference type="AlphaFoldDB" id="A0ABD2N580"/>
<name>A0ABD2N580_9CUCU</name>
<sequence>MDKLKRVLTGNDSPDEESGIMDQFNEATTFSWSTRIKGFIACFIIGILLSILGSFALFLNGGIRVFAIFYTFGNITSLLSTWFLMGPFNQLKKMFAPTRVVATCIVIAALILTLIAVFVLKTQF</sequence>
<dbReference type="EMBL" id="JABFTP020000062">
    <property type="protein sequence ID" value="KAL3273758.1"/>
    <property type="molecule type" value="Genomic_DNA"/>
</dbReference>
<dbReference type="Pfam" id="PF04178">
    <property type="entry name" value="Got1"/>
    <property type="match status" value="1"/>
</dbReference>
<evidence type="ECO:0000256" key="6">
    <source>
        <dbReference type="ARBA" id="ARBA00022989"/>
    </source>
</evidence>
<evidence type="ECO:0000313" key="11">
    <source>
        <dbReference type="Proteomes" id="UP001516400"/>
    </source>
</evidence>
<organism evidence="10 11">
    <name type="scientific">Cryptolaemus montrouzieri</name>
    <dbReference type="NCBI Taxonomy" id="559131"/>
    <lineage>
        <taxon>Eukaryota</taxon>
        <taxon>Metazoa</taxon>
        <taxon>Ecdysozoa</taxon>
        <taxon>Arthropoda</taxon>
        <taxon>Hexapoda</taxon>
        <taxon>Insecta</taxon>
        <taxon>Pterygota</taxon>
        <taxon>Neoptera</taxon>
        <taxon>Endopterygota</taxon>
        <taxon>Coleoptera</taxon>
        <taxon>Polyphaga</taxon>
        <taxon>Cucujiformia</taxon>
        <taxon>Coccinelloidea</taxon>
        <taxon>Coccinellidae</taxon>
        <taxon>Scymninae</taxon>
        <taxon>Scymnini</taxon>
        <taxon>Cryptolaemus</taxon>
    </lineage>
</organism>
<reference evidence="10 11" key="1">
    <citation type="journal article" date="2021" name="BMC Biol.">
        <title>Horizontally acquired antibacterial genes associated with adaptive radiation of ladybird beetles.</title>
        <authorList>
            <person name="Li H.S."/>
            <person name="Tang X.F."/>
            <person name="Huang Y.H."/>
            <person name="Xu Z.Y."/>
            <person name="Chen M.L."/>
            <person name="Du X.Y."/>
            <person name="Qiu B.Y."/>
            <person name="Chen P.T."/>
            <person name="Zhang W."/>
            <person name="Slipinski A."/>
            <person name="Escalona H.E."/>
            <person name="Waterhouse R.M."/>
            <person name="Zwick A."/>
            <person name="Pang H."/>
        </authorList>
    </citation>
    <scope>NUCLEOTIDE SEQUENCE [LARGE SCALE GENOMIC DNA]</scope>
    <source>
        <strain evidence="10">SYSU2018</strain>
    </source>
</reference>
<dbReference type="GO" id="GO:0015031">
    <property type="term" value="P:protein transport"/>
    <property type="evidence" value="ECO:0007669"/>
    <property type="project" value="UniProtKB-KW"/>
</dbReference>
<proteinExistence type="inferred from homology"/>
<protein>
    <recommendedName>
        <fullName evidence="9">Vesicle transport protein</fullName>
    </recommendedName>
</protein>
<comment type="subcellular location">
    <subcellularLocation>
        <location evidence="2 9">Membrane</location>
        <topology evidence="2 9">Multi-pass membrane protein</topology>
    </subcellularLocation>
</comment>
<evidence type="ECO:0000256" key="7">
    <source>
        <dbReference type="ARBA" id="ARBA00023136"/>
    </source>
</evidence>
<keyword evidence="7 9" id="KW-0472">Membrane</keyword>
<gene>
    <name evidence="10" type="ORF">HHI36_015185</name>
</gene>
<comment type="caution">
    <text evidence="10">The sequence shown here is derived from an EMBL/GenBank/DDBJ whole genome shotgun (WGS) entry which is preliminary data.</text>
</comment>
<dbReference type="PANTHER" id="PTHR23137:SF6">
    <property type="entry name" value="VESICLE TRANSPORT PROTEIN"/>
    <property type="match status" value="1"/>
</dbReference>
<dbReference type="GO" id="GO:0016020">
    <property type="term" value="C:membrane"/>
    <property type="evidence" value="ECO:0007669"/>
    <property type="project" value="UniProtKB-SubCell"/>
</dbReference>
<evidence type="ECO:0000256" key="4">
    <source>
        <dbReference type="ARBA" id="ARBA00022692"/>
    </source>
</evidence>
<dbReference type="PANTHER" id="PTHR23137">
    <property type="entry name" value="VESICLE TRANSPORT PROTEIN-RELATED"/>
    <property type="match status" value="1"/>
</dbReference>
<dbReference type="GO" id="GO:0012505">
    <property type="term" value="C:endomembrane system"/>
    <property type="evidence" value="ECO:0007669"/>
    <property type="project" value="UniProtKB-ARBA"/>
</dbReference>
<dbReference type="Proteomes" id="UP001516400">
    <property type="component" value="Unassembled WGS sequence"/>
</dbReference>
<feature type="transmembrane region" description="Helical" evidence="9">
    <location>
        <begin position="100"/>
        <end position="120"/>
    </location>
</feature>
<comment type="similarity">
    <text evidence="8 9">Belongs to the SFT2 family.</text>
</comment>
<evidence type="ECO:0000256" key="2">
    <source>
        <dbReference type="ARBA" id="ARBA00004141"/>
    </source>
</evidence>
<dbReference type="InterPro" id="IPR007305">
    <property type="entry name" value="Vesicle_transpt_Got1/SFT2"/>
</dbReference>
<evidence type="ECO:0000313" key="10">
    <source>
        <dbReference type="EMBL" id="KAL3273758.1"/>
    </source>
</evidence>
<keyword evidence="3 9" id="KW-0813">Transport</keyword>
<accession>A0ABD2N580</accession>
<evidence type="ECO:0000256" key="9">
    <source>
        <dbReference type="RuleBase" id="RU363111"/>
    </source>
</evidence>
<evidence type="ECO:0000256" key="8">
    <source>
        <dbReference type="ARBA" id="ARBA00025800"/>
    </source>
</evidence>
<keyword evidence="6 9" id="KW-1133">Transmembrane helix</keyword>
<keyword evidence="5 9" id="KW-0653">Protein transport</keyword>
<feature type="transmembrane region" description="Helical" evidence="9">
    <location>
        <begin position="38"/>
        <end position="59"/>
    </location>
</feature>
<comment type="function">
    <text evidence="1 9">May be involved in fusion of retrograde transport vesicles derived from an endocytic compartment with the Golgi complex.</text>
</comment>
<evidence type="ECO:0000256" key="3">
    <source>
        <dbReference type="ARBA" id="ARBA00022448"/>
    </source>
</evidence>
<feature type="transmembrane region" description="Helical" evidence="9">
    <location>
        <begin position="65"/>
        <end position="88"/>
    </location>
</feature>
<comment type="caution">
    <text evidence="9">Lacks conserved residue(s) required for the propagation of feature annotation.</text>
</comment>
<dbReference type="InterPro" id="IPR011691">
    <property type="entry name" value="Vesicle_transpt_SFT2"/>
</dbReference>
<evidence type="ECO:0000256" key="5">
    <source>
        <dbReference type="ARBA" id="ARBA00022927"/>
    </source>
</evidence>
<keyword evidence="4 9" id="KW-0812">Transmembrane</keyword>
<keyword evidence="11" id="KW-1185">Reference proteome</keyword>
<dbReference type="GO" id="GO:0005737">
    <property type="term" value="C:cytoplasm"/>
    <property type="evidence" value="ECO:0007669"/>
    <property type="project" value="UniProtKB-ARBA"/>
</dbReference>